<evidence type="ECO:0000313" key="2">
    <source>
        <dbReference type="Proteomes" id="UP001059272"/>
    </source>
</evidence>
<sequence>MASQSRFSEKRLKLTMVYTAQFLDTEFYPESPIPRIDINPFSRGAKKRQRVLICKHDEPVTLLYIYVEVDDDGYLLEQCFRECLLNENKIALLYGQHVHLFDTVSYEVKSLYLHDYVGHLYPLPAISSRVLSNTFLVTTFLYTFLINVDSGIIWQSKQCAIDGVVIDDVQDNVIYGSGEWDPPGGWEPFRLSLSTGHFIDETK</sequence>
<accession>A0AAE9NMS4</accession>
<proteinExistence type="predicted"/>
<dbReference type="Proteomes" id="UP001059272">
    <property type="component" value="Chromosome"/>
</dbReference>
<evidence type="ECO:0000313" key="1">
    <source>
        <dbReference type="EMBL" id="UVO06461.1"/>
    </source>
</evidence>
<protein>
    <submittedName>
        <fullName evidence="1">Uncharacterized protein</fullName>
    </submittedName>
</protein>
<organism evidence="1 2">
    <name type="scientific">Pectobacterium polonicum</name>
    <dbReference type="NCBI Taxonomy" id="2485124"/>
    <lineage>
        <taxon>Bacteria</taxon>
        <taxon>Pseudomonadati</taxon>
        <taxon>Pseudomonadota</taxon>
        <taxon>Gammaproteobacteria</taxon>
        <taxon>Enterobacterales</taxon>
        <taxon>Pectobacteriaceae</taxon>
        <taxon>Pectobacterium</taxon>
    </lineage>
</organism>
<name>A0AAE9NMS4_9GAMM</name>
<gene>
    <name evidence="1" type="ORF">LW347_10960</name>
</gene>
<dbReference type="EMBL" id="CP090065">
    <property type="protein sequence ID" value="UVO06461.1"/>
    <property type="molecule type" value="Genomic_DNA"/>
</dbReference>
<dbReference type="AlphaFoldDB" id="A0AAE9NMS4"/>
<reference evidence="1" key="1">
    <citation type="submission" date="2021-12" db="EMBL/GenBank/DDBJ databases">
        <title>Genome sequence of novel Pectobacterium sp. causing blackleg.</title>
        <authorList>
            <person name="Wang J."/>
        </authorList>
    </citation>
    <scope>NUCLEOTIDE SEQUENCE</scope>
    <source>
        <strain evidence="1">BY21311</strain>
    </source>
</reference>
<dbReference type="KEGG" id="ppoo:LW347_10960"/>
<dbReference type="RefSeq" id="WP_258882309.1">
    <property type="nucleotide sequence ID" value="NZ_CP090065.1"/>
</dbReference>